<feature type="compositionally biased region" description="Basic and acidic residues" evidence="1">
    <location>
        <begin position="366"/>
        <end position="376"/>
    </location>
</feature>
<feature type="compositionally biased region" description="Polar residues" evidence="1">
    <location>
        <begin position="217"/>
        <end position="228"/>
    </location>
</feature>
<evidence type="ECO:0000313" key="4">
    <source>
        <dbReference type="Proteomes" id="UP000799444"/>
    </source>
</evidence>
<dbReference type="EMBL" id="ML996242">
    <property type="protein sequence ID" value="KAF2729553.1"/>
    <property type="molecule type" value="Genomic_DNA"/>
</dbReference>
<feature type="region of interest" description="Disordered" evidence="1">
    <location>
        <begin position="37"/>
        <end position="95"/>
    </location>
</feature>
<feature type="transmembrane region" description="Helical" evidence="2">
    <location>
        <begin position="251"/>
        <end position="278"/>
    </location>
</feature>
<feature type="compositionally biased region" description="Low complexity" evidence="1">
    <location>
        <begin position="189"/>
        <end position="216"/>
    </location>
</feature>
<protein>
    <submittedName>
        <fullName evidence="3">Uncharacterized protein</fullName>
    </submittedName>
</protein>
<dbReference type="AlphaFoldDB" id="A0A9P4UY41"/>
<feature type="compositionally biased region" description="Pro residues" evidence="1">
    <location>
        <begin position="178"/>
        <end position="188"/>
    </location>
</feature>
<organism evidence="3 4">
    <name type="scientific">Polyplosphaeria fusca</name>
    <dbReference type="NCBI Taxonomy" id="682080"/>
    <lineage>
        <taxon>Eukaryota</taxon>
        <taxon>Fungi</taxon>
        <taxon>Dikarya</taxon>
        <taxon>Ascomycota</taxon>
        <taxon>Pezizomycotina</taxon>
        <taxon>Dothideomycetes</taxon>
        <taxon>Pleosporomycetidae</taxon>
        <taxon>Pleosporales</taxon>
        <taxon>Tetraplosphaeriaceae</taxon>
        <taxon>Polyplosphaeria</taxon>
    </lineage>
</organism>
<feature type="region of interest" description="Disordered" evidence="1">
    <location>
        <begin position="166"/>
        <end position="241"/>
    </location>
</feature>
<gene>
    <name evidence="3" type="ORF">EJ04DRAFT_580566</name>
</gene>
<dbReference type="Proteomes" id="UP000799444">
    <property type="component" value="Unassembled WGS sequence"/>
</dbReference>
<comment type="caution">
    <text evidence="3">The sequence shown here is derived from an EMBL/GenBank/DDBJ whole genome shotgun (WGS) entry which is preliminary data.</text>
</comment>
<dbReference type="OrthoDB" id="3800286at2759"/>
<name>A0A9P4UY41_9PLEO</name>
<feature type="region of interest" description="Disordered" evidence="1">
    <location>
        <begin position="308"/>
        <end position="332"/>
    </location>
</feature>
<feature type="compositionally biased region" description="Polar residues" evidence="1">
    <location>
        <begin position="41"/>
        <end position="50"/>
    </location>
</feature>
<keyword evidence="2" id="KW-0812">Transmembrane</keyword>
<feature type="transmembrane region" description="Helical" evidence="2">
    <location>
        <begin position="130"/>
        <end position="149"/>
    </location>
</feature>
<keyword evidence="4" id="KW-1185">Reference proteome</keyword>
<sequence length="415" mass="44810">MPRYPWQRFRSAHASCVGGAESGVNYTSHHLRCGQLDAPNNCHSTRGQQKVSRRRTSRSWPGTAPPVDEEEESYSNVFTPQSELRYSSEGSTSYDSTFHNIRSAVPSIPLPTIRKPPRCRLPQSMKLGSLFLYMTIALLFLSSTNALPAPAHRAEHLSLHRRQAIPDQRGRTGNEPAPVKPQPPPQPATPSETVSVTVATTSSTTSTATSSSQPTTLAPNPNGNSNAPDNLGLGPGPRPTPLPVTSPLFPLSAGAIAGIAGGGVLLLCIIVGISICLYRRRRIDVDEIQIRRSKLGSRLAYRIFGEGAGSRAQSRRGSHESHGGRDSPDNVDEKRVEAGWLDKGTISRPKPAYLENGLLSVPKPGFVKEREKKTEDDTAPWVDKGTISAPRPGRPRSAEPLGRLSGMGLGMGYLK</sequence>
<evidence type="ECO:0000313" key="3">
    <source>
        <dbReference type="EMBL" id="KAF2729553.1"/>
    </source>
</evidence>
<keyword evidence="2" id="KW-1133">Transmembrane helix</keyword>
<reference evidence="3" key="1">
    <citation type="journal article" date="2020" name="Stud. Mycol.">
        <title>101 Dothideomycetes genomes: a test case for predicting lifestyles and emergence of pathogens.</title>
        <authorList>
            <person name="Haridas S."/>
            <person name="Albert R."/>
            <person name="Binder M."/>
            <person name="Bloem J."/>
            <person name="Labutti K."/>
            <person name="Salamov A."/>
            <person name="Andreopoulos B."/>
            <person name="Baker S."/>
            <person name="Barry K."/>
            <person name="Bills G."/>
            <person name="Bluhm B."/>
            <person name="Cannon C."/>
            <person name="Castanera R."/>
            <person name="Culley D."/>
            <person name="Daum C."/>
            <person name="Ezra D."/>
            <person name="Gonzalez J."/>
            <person name="Henrissat B."/>
            <person name="Kuo A."/>
            <person name="Liang C."/>
            <person name="Lipzen A."/>
            <person name="Lutzoni F."/>
            <person name="Magnuson J."/>
            <person name="Mondo S."/>
            <person name="Nolan M."/>
            <person name="Ohm R."/>
            <person name="Pangilinan J."/>
            <person name="Park H.-J."/>
            <person name="Ramirez L."/>
            <person name="Alfaro M."/>
            <person name="Sun H."/>
            <person name="Tritt A."/>
            <person name="Yoshinaga Y."/>
            <person name="Zwiers L.-H."/>
            <person name="Turgeon B."/>
            <person name="Goodwin S."/>
            <person name="Spatafora J."/>
            <person name="Crous P."/>
            <person name="Grigoriev I."/>
        </authorList>
    </citation>
    <scope>NUCLEOTIDE SEQUENCE</scope>
    <source>
        <strain evidence="3">CBS 125425</strain>
    </source>
</reference>
<feature type="region of interest" description="Disordered" evidence="1">
    <location>
        <begin position="365"/>
        <end position="415"/>
    </location>
</feature>
<feature type="compositionally biased region" description="Polar residues" evidence="1">
    <location>
        <begin position="74"/>
        <end position="95"/>
    </location>
</feature>
<accession>A0A9P4UY41</accession>
<evidence type="ECO:0000256" key="2">
    <source>
        <dbReference type="SAM" id="Phobius"/>
    </source>
</evidence>
<feature type="compositionally biased region" description="Gly residues" evidence="1">
    <location>
        <begin position="405"/>
        <end position="415"/>
    </location>
</feature>
<feature type="compositionally biased region" description="Basic and acidic residues" evidence="1">
    <location>
        <begin position="317"/>
        <end position="332"/>
    </location>
</feature>
<keyword evidence="2" id="KW-0472">Membrane</keyword>
<evidence type="ECO:0000256" key="1">
    <source>
        <dbReference type="SAM" id="MobiDB-lite"/>
    </source>
</evidence>
<proteinExistence type="predicted"/>